<comment type="caution">
    <text evidence="2">The sequence shown here is derived from an EMBL/GenBank/DDBJ whole genome shotgun (WGS) entry which is preliminary data.</text>
</comment>
<dbReference type="AlphaFoldDB" id="A0AAP0M108"/>
<protein>
    <recommendedName>
        <fullName evidence="1">FAR1 domain-containing protein</fullName>
    </recommendedName>
</protein>
<dbReference type="PANTHER" id="PTHR46328">
    <property type="entry name" value="FAR-RED IMPAIRED RESPONSIVE (FAR1) FAMILY PROTEIN-RELATED"/>
    <property type="match status" value="1"/>
</dbReference>
<reference evidence="2 3" key="1">
    <citation type="submission" date="2024-05" db="EMBL/GenBank/DDBJ databases">
        <title>Haplotype-resolved chromosome-level genome assembly of Huyou (Citrus changshanensis).</title>
        <authorList>
            <person name="Miao C."/>
            <person name="Chen W."/>
            <person name="Wu Y."/>
            <person name="Wang L."/>
            <person name="Zhao S."/>
            <person name="Grierson D."/>
            <person name="Xu C."/>
            <person name="Chen K."/>
        </authorList>
    </citation>
    <scope>NUCLEOTIDE SEQUENCE [LARGE SCALE GENOMIC DNA]</scope>
    <source>
        <strain evidence="2">01-14</strain>
        <tissue evidence="2">Leaf</tissue>
    </source>
</reference>
<feature type="domain" description="FAR1" evidence="1">
    <location>
        <begin position="84"/>
        <end position="173"/>
    </location>
</feature>
<dbReference type="Proteomes" id="UP001428341">
    <property type="component" value="Unassembled WGS sequence"/>
</dbReference>
<gene>
    <name evidence="2" type="ORF">WN944_019107</name>
</gene>
<evidence type="ECO:0000313" key="2">
    <source>
        <dbReference type="EMBL" id="KAK9187709.1"/>
    </source>
</evidence>
<dbReference type="EMBL" id="JBCGBO010000007">
    <property type="protein sequence ID" value="KAK9187709.1"/>
    <property type="molecule type" value="Genomic_DNA"/>
</dbReference>
<dbReference type="InterPro" id="IPR004330">
    <property type="entry name" value="FAR1_DNA_bnd_dom"/>
</dbReference>
<organism evidence="2 3">
    <name type="scientific">Citrus x changshan-huyou</name>
    <dbReference type="NCBI Taxonomy" id="2935761"/>
    <lineage>
        <taxon>Eukaryota</taxon>
        <taxon>Viridiplantae</taxon>
        <taxon>Streptophyta</taxon>
        <taxon>Embryophyta</taxon>
        <taxon>Tracheophyta</taxon>
        <taxon>Spermatophyta</taxon>
        <taxon>Magnoliopsida</taxon>
        <taxon>eudicotyledons</taxon>
        <taxon>Gunneridae</taxon>
        <taxon>Pentapetalae</taxon>
        <taxon>rosids</taxon>
        <taxon>malvids</taxon>
        <taxon>Sapindales</taxon>
        <taxon>Rutaceae</taxon>
        <taxon>Aurantioideae</taxon>
        <taxon>Citrus</taxon>
    </lineage>
</organism>
<accession>A0AAP0M108</accession>
<evidence type="ECO:0000259" key="1">
    <source>
        <dbReference type="Pfam" id="PF03101"/>
    </source>
</evidence>
<evidence type="ECO:0000313" key="3">
    <source>
        <dbReference type="Proteomes" id="UP001428341"/>
    </source>
</evidence>
<proteinExistence type="predicted"/>
<sequence>MVKTLTSAPATVKQVVELSCVYCGEEHDFDNCPGNLASVNYVGDRQSTSGDENGNAVDCLHVSQLEARLAQGSKFTSEAEAEAFYYSYVRRKGFGIRKDVKLYDKAGKSKYMRWVCSREGFRPHKYVHNLNRKRAPRAITRTGCKAEFRIVLNRKSGGLISTYFAGDHNYELTPPEHVH</sequence>
<keyword evidence="3" id="KW-1185">Reference proteome</keyword>
<name>A0AAP0M108_9ROSI</name>
<dbReference type="Pfam" id="PF03101">
    <property type="entry name" value="FAR1"/>
    <property type="match status" value="1"/>
</dbReference>
<dbReference type="PANTHER" id="PTHR46328:SF14">
    <property type="entry name" value="FAR-RED IMPAIRED RESPONSIVE (FAR1) FAMILY PROTEIN"/>
    <property type="match status" value="1"/>
</dbReference>